<gene>
    <name evidence="2" type="ORF">K432DRAFT_277318</name>
</gene>
<accession>A0A8E2DWS8</accession>
<evidence type="ECO:0000313" key="2">
    <source>
        <dbReference type="EMBL" id="OCK73137.1"/>
    </source>
</evidence>
<reference evidence="2 3" key="1">
    <citation type="journal article" date="2016" name="Nat. Commun.">
        <title>Ectomycorrhizal ecology is imprinted in the genome of the dominant symbiotic fungus Cenococcum geophilum.</title>
        <authorList>
            <consortium name="DOE Joint Genome Institute"/>
            <person name="Peter M."/>
            <person name="Kohler A."/>
            <person name="Ohm R.A."/>
            <person name="Kuo A."/>
            <person name="Krutzmann J."/>
            <person name="Morin E."/>
            <person name="Arend M."/>
            <person name="Barry K.W."/>
            <person name="Binder M."/>
            <person name="Choi C."/>
            <person name="Clum A."/>
            <person name="Copeland A."/>
            <person name="Grisel N."/>
            <person name="Haridas S."/>
            <person name="Kipfer T."/>
            <person name="LaButti K."/>
            <person name="Lindquist E."/>
            <person name="Lipzen A."/>
            <person name="Maire R."/>
            <person name="Meier B."/>
            <person name="Mihaltcheva S."/>
            <person name="Molinier V."/>
            <person name="Murat C."/>
            <person name="Poggeler S."/>
            <person name="Quandt C.A."/>
            <person name="Sperisen C."/>
            <person name="Tritt A."/>
            <person name="Tisserant E."/>
            <person name="Crous P.W."/>
            <person name="Henrissat B."/>
            <person name="Nehls U."/>
            <person name="Egli S."/>
            <person name="Spatafora J.W."/>
            <person name="Grigoriev I.V."/>
            <person name="Martin F.M."/>
        </authorList>
    </citation>
    <scope>NUCLEOTIDE SEQUENCE [LARGE SCALE GENOMIC DNA]</scope>
    <source>
        <strain evidence="2 3">CBS 459.81</strain>
    </source>
</reference>
<evidence type="ECO:0000259" key="1">
    <source>
        <dbReference type="Pfam" id="PF03184"/>
    </source>
</evidence>
<dbReference type="EMBL" id="KV745940">
    <property type="protein sequence ID" value="OCK73137.1"/>
    <property type="molecule type" value="Genomic_DNA"/>
</dbReference>
<dbReference type="Pfam" id="PF03184">
    <property type="entry name" value="DDE_1"/>
    <property type="match status" value="1"/>
</dbReference>
<dbReference type="GO" id="GO:0003676">
    <property type="term" value="F:nucleic acid binding"/>
    <property type="evidence" value="ECO:0007669"/>
    <property type="project" value="InterPro"/>
</dbReference>
<dbReference type="OrthoDB" id="3935526at2759"/>
<feature type="domain" description="DDE-1" evidence="1">
    <location>
        <begin position="1"/>
        <end position="94"/>
    </location>
</feature>
<proteinExistence type="predicted"/>
<sequence>LLLLDRHGSHVDVYFVWALKQHNIWLVWLPPHTSYILHPHDISGFSPIKSRYSGQITELAMLGDAATVKKQRFIIAYNMACMKSLAERVICGGWKEAGLVPWNPSKALTSSQVVGQPGTPPPQP</sequence>
<dbReference type="AlphaFoldDB" id="A0A8E2DWS8"/>
<feature type="non-terminal residue" evidence="2">
    <location>
        <position position="1"/>
    </location>
</feature>
<feature type="non-terminal residue" evidence="2">
    <location>
        <position position="124"/>
    </location>
</feature>
<organism evidence="2 3">
    <name type="scientific">Lepidopterella palustris CBS 459.81</name>
    <dbReference type="NCBI Taxonomy" id="1314670"/>
    <lineage>
        <taxon>Eukaryota</taxon>
        <taxon>Fungi</taxon>
        <taxon>Dikarya</taxon>
        <taxon>Ascomycota</taxon>
        <taxon>Pezizomycotina</taxon>
        <taxon>Dothideomycetes</taxon>
        <taxon>Pleosporomycetidae</taxon>
        <taxon>Mytilinidiales</taxon>
        <taxon>Argynnaceae</taxon>
        <taxon>Lepidopterella</taxon>
    </lineage>
</organism>
<dbReference type="Proteomes" id="UP000250266">
    <property type="component" value="Unassembled WGS sequence"/>
</dbReference>
<name>A0A8E2DWS8_9PEZI</name>
<evidence type="ECO:0000313" key="3">
    <source>
        <dbReference type="Proteomes" id="UP000250266"/>
    </source>
</evidence>
<keyword evidence="3" id="KW-1185">Reference proteome</keyword>
<dbReference type="InterPro" id="IPR004875">
    <property type="entry name" value="DDE_SF_endonuclease_dom"/>
</dbReference>
<protein>
    <recommendedName>
        <fullName evidence="1">DDE-1 domain-containing protein</fullName>
    </recommendedName>
</protein>